<organism evidence="1 2">
    <name type="scientific">Aspergillus flavus (strain ATCC 200026 / FGSC A1120 / IAM 13836 / NRRL 3357 / JCM 12722 / SRRC 167)</name>
    <dbReference type="NCBI Taxonomy" id="332952"/>
    <lineage>
        <taxon>Eukaryota</taxon>
        <taxon>Fungi</taxon>
        <taxon>Dikarya</taxon>
        <taxon>Ascomycota</taxon>
        <taxon>Pezizomycotina</taxon>
        <taxon>Eurotiomycetes</taxon>
        <taxon>Eurotiomycetidae</taxon>
        <taxon>Eurotiales</taxon>
        <taxon>Aspergillaceae</taxon>
        <taxon>Aspergillus</taxon>
        <taxon>Aspergillus subgen. Circumdati</taxon>
    </lineage>
</organism>
<sequence>MGDWNRNEVPFPIDVSTCILRGEHRRLEVQSSDHAVEYVPWVRALVRSYSPQANDGLTLLVIQIVSSVVVAFDSLDIGRNPI</sequence>
<reference evidence="2" key="1">
    <citation type="journal article" date="2021" name="G3 (Bethesda)">
        <title>Chromosome assembled and annotated genome sequence of Aspergillus flavus NRRL 3357.</title>
        <authorList>
            <person name="Skerker J.M."/>
            <person name="Pianalto K.M."/>
            <person name="Mondo S.J."/>
            <person name="Yang K."/>
            <person name="Arkin A.P."/>
            <person name="Keller N.P."/>
            <person name="Grigoriev I.V."/>
            <person name="Louise Glass N.L."/>
        </authorList>
    </citation>
    <scope>NUCLEOTIDE SEQUENCE [LARGE SCALE GENOMIC DNA]</scope>
    <source>
        <strain evidence="2">ATCC 200026 / FGSC A1120 / IAM 13836 / NRRL 3357 / JCM 12722 / SRRC 167</strain>
    </source>
</reference>
<accession>A0A7U2QT32</accession>
<keyword evidence="2" id="KW-1185">Reference proteome</keyword>
<evidence type="ECO:0000313" key="2">
    <source>
        <dbReference type="Proteomes" id="UP000596276"/>
    </source>
</evidence>
<name>A0A7U2QT32_ASPFN</name>
<dbReference type="VEuPathDB" id="FungiDB:F9C07_6458"/>
<dbReference type="EMBL" id="CP044621">
    <property type="protein sequence ID" value="QRD83936.1"/>
    <property type="molecule type" value="Genomic_DNA"/>
</dbReference>
<evidence type="ECO:0000313" key="1">
    <source>
        <dbReference type="EMBL" id="QRD83936.1"/>
    </source>
</evidence>
<protein>
    <submittedName>
        <fullName evidence="1">Uncharacterized protein</fullName>
    </submittedName>
</protein>
<proteinExistence type="predicted"/>
<dbReference type="AlphaFoldDB" id="A0A7U2QT32"/>
<dbReference type="Proteomes" id="UP000596276">
    <property type="component" value="Chromosome 5"/>
</dbReference>
<gene>
    <name evidence="1" type="ORF">F9C07_6458</name>
</gene>